<dbReference type="Proteomes" id="UP000070089">
    <property type="component" value="Unassembled WGS sequence"/>
</dbReference>
<gene>
    <name evidence="1" type="ORF">QR46_1535</name>
</gene>
<dbReference type="OrthoDB" id="10256531at2759"/>
<sequence length="428" mass="48208">MYSQFWHDTNLSHVMVSMSRLRGGNSFLSTIKLLCNAVLETSNAATACYLQGLLLCLLVDFAASAPRTDYNALHFSQGVELLMNTMKRSSHFDDHIVKEYLDIADKYMSSPIVYIDPDSDAFKQLIRHFLAELQNAYLHTPQRAALLVDKILACYLDIQQLSEHCSGAISKRLLKRWTLMLLSFSKTCLKHRLLNVDRLAYIKELLLTIQPNICCPKLSRNITKFTKAVPVTSNLLSYKRRKKLIGILKKTVYAGINSCKGTAFQLDLSLCSFPTSGQLPFSQPYCTIPHFPESFNTFEYTPNLISVLTRVNTKQILLSPSTKIDEESPSVTIHCDNIPRFMTKEQFHSTFVGYYSLISPVSIDISSYAVTDAQTHSASLTMHVDTHAMDINAKLIVLNDAVNKLIEAPELTIWGHAIKVTVCLEHSD</sequence>
<dbReference type="EMBL" id="JXTI01000031">
    <property type="protein sequence ID" value="KWX14490.1"/>
    <property type="molecule type" value="Genomic_DNA"/>
</dbReference>
<protein>
    <submittedName>
        <fullName evidence="1">Uncharacterized protein</fullName>
    </submittedName>
</protein>
<evidence type="ECO:0000313" key="2">
    <source>
        <dbReference type="Proteomes" id="UP000070089"/>
    </source>
</evidence>
<reference evidence="1 2" key="1">
    <citation type="journal article" date="2015" name="Mol. Biochem. Parasitol.">
        <title>Identification of polymorphic genes for use in assemblage B genotyping assays through comparative genomics of multiple assemblage B Giardia duodenalis isolates.</title>
        <authorList>
            <person name="Wielinga C."/>
            <person name="Thompson R.C."/>
            <person name="Monis P."/>
            <person name="Ryan U."/>
        </authorList>
    </citation>
    <scope>NUCLEOTIDE SEQUENCE [LARGE SCALE GENOMIC DNA]</scope>
    <source>
        <strain evidence="1 2">BAH15c1</strain>
    </source>
</reference>
<organism evidence="1 2">
    <name type="scientific">Giardia duodenalis assemblage B</name>
    <dbReference type="NCBI Taxonomy" id="1394984"/>
    <lineage>
        <taxon>Eukaryota</taxon>
        <taxon>Metamonada</taxon>
        <taxon>Diplomonadida</taxon>
        <taxon>Hexamitidae</taxon>
        <taxon>Giardiinae</taxon>
        <taxon>Giardia</taxon>
    </lineage>
</organism>
<comment type="caution">
    <text evidence="1">The sequence shown here is derived from an EMBL/GenBank/DDBJ whole genome shotgun (WGS) entry which is preliminary data.</text>
</comment>
<dbReference type="VEuPathDB" id="GiardiaDB:QR46_1535"/>
<accession>A0A132NWN5</accession>
<dbReference type="AlphaFoldDB" id="A0A132NWN5"/>
<name>A0A132NWN5_GIAIN</name>
<evidence type="ECO:0000313" key="1">
    <source>
        <dbReference type="EMBL" id="KWX14490.1"/>
    </source>
</evidence>
<proteinExistence type="predicted"/>